<evidence type="ECO:0008006" key="6">
    <source>
        <dbReference type="Google" id="ProtNLM"/>
    </source>
</evidence>
<feature type="domain" description="DNA/RNA non-specific endonuclease/pyrophosphatase/phosphodiesterase" evidence="3">
    <location>
        <begin position="72"/>
        <end position="269"/>
    </location>
</feature>
<dbReference type="InterPro" id="IPR020821">
    <property type="entry name" value="ENPP1-3/EXOG-like_nuc-like"/>
</dbReference>
<evidence type="ECO:0000313" key="5">
    <source>
        <dbReference type="Proteomes" id="UP001054820"/>
    </source>
</evidence>
<feature type="domain" description="ENPP1-3/EXOG-like endonuclease/phosphodiesterase" evidence="2">
    <location>
        <begin position="73"/>
        <end position="269"/>
    </location>
</feature>
<name>A0ABM7MAE8_9GAMM</name>
<keyword evidence="5" id="KW-1185">Reference proteome</keyword>
<keyword evidence="1" id="KW-1133">Transmembrane helix</keyword>
<dbReference type="PANTHER" id="PTHR13966">
    <property type="entry name" value="ENDONUCLEASE RELATED"/>
    <property type="match status" value="1"/>
</dbReference>
<dbReference type="SUPFAM" id="SSF54060">
    <property type="entry name" value="His-Me finger endonucleases"/>
    <property type="match status" value="1"/>
</dbReference>
<accession>A0ABM7MAE8</accession>
<dbReference type="EMBL" id="AP024202">
    <property type="protein sequence ID" value="BCN92296.1"/>
    <property type="molecule type" value="Genomic_DNA"/>
</dbReference>
<protein>
    <recommendedName>
        <fullName evidence="6">Endonuclease</fullName>
    </recommendedName>
</protein>
<proteinExistence type="predicted"/>
<feature type="transmembrane region" description="Helical" evidence="1">
    <location>
        <begin position="21"/>
        <end position="37"/>
    </location>
</feature>
<dbReference type="Pfam" id="PF01223">
    <property type="entry name" value="Endonuclease_NS"/>
    <property type="match status" value="1"/>
</dbReference>
<dbReference type="SMART" id="SM00477">
    <property type="entry name" value="NUC"/>
    <property type="match status" value="1"/>
</dbReference>
<evidence type="ECO:0000259" key="2">
    <source>
        <dbReference type="SMART" id="SM00477"/>
    </source>
</evidence>
<organism evidence="4 5">
    <name type="scientific">Thiomicrorhabdus immobilis</name>
    <dbReference type="NCBI Taxonomy" id="2791037"/>
    <lineage>
        <taxon>Bacteria</taxon>
        <taxon>Pseudomonadati</taxon>
        <taxon>Pseudomonadota</taxon>
        <taxon>Gammaproteobacteria</taxon>
        <taxon>Thiotrichales</taxon>
        <taxon>Piscirickettsiaceae</taxon>
        <taxon>Thiomicrorhabdus</taxon>
    </lineage>
</organism>
<dbReference type="InterPro" id="IPR001604">
    <property type="entry name" value="Endo_G_ENPP1-like_dom"/>
</dbReference>
<dbReference type="InterPro" id="IPR044925">
    <property type="entry name" value="His-Me_finger_sf"/>
</dbReference>
<evidence type="ECO:0000313" key="4">
    <source>
        <dbReference type="EMBL" id="BCN92296.1"/>
    </source>
</evidence>
<dbReference type="SMART" id="SM00892">
    <property type="entry name" value="Endonuclease_NS"/>
    <property type="match status" value="1"/>
</dbReference>
<evidence type="ECO:0000259" key="3">
    <source>
        <dbReference type="SMART" id="SM00892"/>
    </source>
</evidence>
<keyword evidence="1" id="KW-0812">Transmembrane</keyword>
<dbReference type="RefSeq" id="WP_237262000.1">
    <property type="nucleotide sequence ID" value="NZ_AP024202.1"/>
</dbReference>
<dbReference type="PANTHER" id="PTHR13966:SF5">
    <property type="entry name" value="ENDONUCLEASE G, MITOCHONDRIAL"/>
    <property type="match status" value="1"/>
</dbReference>
<gene>
    <name evidence="4" type="ORF">THMIRHAM_00810</name>
</gene>
<sequence>MRQSALTQIIRPLLNLLIKNPKFLIIVPLVGGLWYGYEVMVARPAMTYMGVPQVNAAPPQTGIMTGFSHILRNQGYMLEYSETLKNPLWVTYKVGKKKYSSGKRPSGFSRDWRSIASIGHDDYTGSGYDRGHMAPNYVIASRYGRSAQLETFLMTNITPQKPNLNQKSWQRLEEVIANDFSEWQGEFWVVTGPIFDGQPKTLKNSGVKIPKAFYKILIKPTTPERPATALAFVFPQNAKANASLMSFVSTIDEIEAQTGIDFFSELEDDFEDRLESRKTPEAWRLQEVANRPSRY</sequence>
<dbReference type="Proteomes" id="UP001054820">
    <property type="component" value="Chromosome"/>
</dbReference>
<keyword evidence="1" id="KW-0472">Membrane</keyword>
<dbReference type="InterPro" id="IPR040255">
    <property type="entry name" value="Non-specific_endonuclease"/>
</dbReference>
<reference evidence="4" key="1">
    <citation type="journal article" date="2022" name="Arch. Microbiol.">
        <title>Thiomicrorhabdus immobilis sp. nov., a mesophilic sulfur-oxidizing bacterium isolated from sediment of a brackish lake in northern Japan.</title>
        <authorList>
            <person name="Kojima H."/>
            <person name="Mochizuki J."/>
            <person name="Kanda M."/>
            <person name="Watanabe T."/>
            <person name="Fukui M."/>
        </authorList>
    </citation>
    <scope>NUCLEOTIDE SEQUENCE</scope>
    <source>
        <strain evidence="4">Am19</strain>
    </source>
</reference>
<dbReference type="Gene3D" id="3.40.570.10">
    <property type="entry name" value="Extracellular Endonuclease, subunit A"/>
    <property type="match status" value="1"/>
</dbReference>
<evidence type="ECO:0000256" key="1">
    <source>
        <dbReference type="SAM" id="Phobius"/>
    </source>
</evidence>
<dbReference type="InterPro" id="IPR044929">
    <property type="entry name" value="DNA/RNA_non-sp_Endonuclease_sf"/>
</dbReference>